<gene>
    <name evidence="7" type="primary">rulB</name>
    <name evidence="7" type="ORF">MTCD1_02125</name>
</gene>
<dbReference type="InterPro" id="IPR017961">
    <property type="entry name" value="DNA_pol_Y-fam_little_finger"/>
</dbReference>
<dbReference type="EMBL" id="BDQM01000015">
    <property type="protein sequence ID" value="GAW96508.1"/>
    <property type="molecule type" value="Genomic_DNA"/>
</dbReference>
<evidence type="ECO:0000259" key="6">
    <source>
        <dbReference type="PROSITE" id="PS50173"/>
    </source>
</evidence>
<keyword evidence="2" id="KW-0227">DNA damage</keyword>
<dbReference type="InterPro" id="IPR043502">
    <property type="entry name" value="DNA/RNA_pol_sf"/>
</dbReference>
<dbReference type="PANTHER" id="PTHR11076:SF34">
    <property type="entry name" value="PROTEIN UMUC"/>
    <property type="match status" value="1"/>
</dbReference>
<dbReference type="Proteomes" id="UP000197068">
    <property type="component" value="Unassembled WGS sequence"/>
</dbReference>
<dbReference type="SUPFAM" id="SSF56672">
    <property type="entry name" value="DNA/RNA polymerases"/>
    <property type="match status" value="1"/>
</dbReference>
<dbReference type="Gene3D" id="3.30.70.270">
    <property type="match status" value="1"/>
</dbReference>
<keyword evidence="4" id="KW-0234">DNA repair</keyword>
<sequence length="418" mass="46866">MFALVDAVSFYASAEKVFDPSIRNRPVVVLTNNDGCICAVCPIARRLGIPKFKPYFQVKWLLDKHDVVVRSSNYELYADLSDKMMAVIARYCDKQHIYSIDESFLVFNNYQNIISDWHAYGHEIRRAIWKETRLPVGVGFGSTTTLAKAANHAAKKLTGFNGVAVIDSPSSAKAVLTRMAVNEVWGVGRRIAKKLTAQGINNAYQLAQQNPKAMRKEFSVMIERTVHELNGITCLSWDEVKPAKQEIFSTRSFGQRIMDIHALQAALTSHGAIVAKKLRQQGSLVKKLIIFASSSPHDENYYKQAISYRFSQATDNNCDIATAITSALSDIFVPGVRFYRCGVGAIELQSRAFQQADLFLPAQTNPALMACLDKINKRYGQGTLKVAAQGQSDNWQMKRNFLSPQYTTCWRDIPKIQC</sequence>
<evidence type="ECO:0000256" key="1">
    <source>
        <dbReference type="ARBA" id="ARBA00010945"/>
    </source>
</evidence>
<evidence type="ECO:0000256" key="5">
    <source>
        <dbReference type="ARBA" id="ARBA00023236"/>
    </source>
</evidence>
<dbReference type="CDD" id="cd01700">
    <property type="entry name" value="PolY_Pol_V_umuC"/>
    <property type="match status" value="1"/>
</dbReference>
<reference evidence="7 8" key="1">
    <citation type="submission" date="2017-06" db="EMBL/GenBank/DDBJ databases">
        <title>Whole Genome Sequences of Colwellia marinimaniae MTCD1.</title>
        <authorList>
            <person name="Kusumoto H."/>
            <person name="Inoue M."/>
            <person name="Tanikawa K."/>
            <person name="Maeji H."/>
            <person name="Cameron J.H."/>
            <person name="Bartlett D.H."/>
        </authorList>
    </citation>
    <scope>NUCLEOTIDE SEQUENCE [LARGE SCALE GENOMIC DNA]</scope>
    <source>
        <strain evidence="7 8">MTCD1</strain>
    </source>
</reference>
<evidence type="ECO:0000256" key="2">
    <source>
        <dbReference type="ARBA" id="ARBA00022763"/>
    </source>
</evidence>
<evidence type="ECO:0000313" key="8">
    <source>
        <dbReference type="Proteomes" id="UP000197068"/>
    </source>
</evidence>
<dbReference type="Pfam" id="PF13438">
    <property type="entry name" value="DUF4113"/>
    <property type="match status" value="1"/>
</dbReference>
<keyword evidence="3" id="KW-0741">SOS mutagenesis</keyword>
<dbReference type="PROSITE" id="PS50173">
    <property type="entry name" value="UMUC"/>
    <property type="match status" value="1"/>
</dbReference>
<evidence type="ECO:0000256" key="4">
    <source>
        <dbReference type="ARBA" id="ARBA00023204"/>
    </source>
</evidence>
<feature type="domain" description="UmuC" evidence="6">
    <location>
        <begin position="2"/>
        <end position="188"/>
    </location>
</feature>
<accession>A0ABQ0MVW8</accession>
<dbReference type="RefSeq" id="WP_057181798.1">
    <property type="nucleotide sequence ID" value="NZ_BDQM01000015.1"/>
</dbReference>
<comment type="similarity">
    <text evidence="1">Belongs to the DNA polymerase type-Y family.</text>
</comment>
<evidence type="ECO:0000256" key="3">
    <source>
        <dbReference type="ARBA" id="ARBA00023199"/>
    </source>
</evidence>
<dbReference type="Pfam" id="PF11799">
    <property type="entry name" value="IMS_C"/>
    <property type="match status" value="1"/>
</dbReference>
<evidence type="ECO:0000313" key="7">
    <source>
        <dbReference type="EMBL" id="GAW96508.1"/>
    </source>
</evidence>
<proteinExistence type="inferred from homology"/>
<organism evidence="7 8">
    <name type="scientific">Colwellia marinimaniae</name>
    <dbReference type="NCBI Taxonomy" id="1513592"/>
    <lineage>
        <taxon>Bacteria</taxon>
        <taxon>Pseudomonadati</taxon>
        <taxon>Pseudomonadota</taxon>
        <taxon>Gammaproteobacteria</taxon>
        <taxon>Alteromonadales</taxon>
        <taxon>Colwelliaceae</taxon>
        <taxon>Colwellia</taxon>
    </lineage>
</organism>
<dbReference type="InterPro" id="IPR050116">
    <property type="entry name" value="DNA_polymerase-Y"/>
</dbReference>
<dbReference type="InterPro" id="IPR001126">
    <property type="entry name" value="UmuC"/>
</dbReference>
<dbReference type="InterPro" id="IPR043128">
    <property type="entry name" value="Rev_trsase/Diguanyl_cyclase"/>
</dbReference>
<keyword evidence="8" id="KW-1185">Reference proteome</keyword>
<dbReference type="Gene3D" id="1.10.150.20">
    <property type="entry name" value="5' to 3' exonuclease, C-terminal subdomain"/>
    <property type="match status" value="1"/>
</dbReference>
<dbReference type="PANTHER" id="PTHR11076">
    <property type="entry name" value="DNA REPAIR POLYMERASE UMUC / TRANSFERASE FAMILY MEMBER"/>
    <property type="match status" value="1"/>
</dbReference>
<keyword evidence="5" id="KW-0742">SOS response</keyword>
<dbReference type="InterPro" id="IPR025188">
    <property type="entry name" value="DUF4113"/>
</dbReference>
<protein>
    <submittedName>
        <fullName evidence="7">DNA polymerase V subunit UmuC</fullName>
    </submittedName>
</protein>
<dbReference type="Gene3D" id="3.40.1170.60">
    <property type="match status" value="1"/>
</dbReference>
<comment type="caution">
    <text evidence="7">The sequence shown here is derived from an EMBL/GenBank/DDBJ whole genome shotgun (WGS) entry which is preliminary data.</text>
</comment>
<dbReference type="Pfam" id="PF00817">
    <property type="entry name" value="IMS"/>
    <property type="match status" value="1"/>
</dbReference>
<name>A0ABQ0MVW8_9GAMM</name>